<evidence type="ECO:0000313" key="3">
    <source>
        <dbReference type="Proteomes" id="UP000284202"/>
    </source>
</evidence>
<dbReference type="OrthoDB" id="7062404at2"/>
<dbReference type="RefSeq" id="WP_119747165.1">
    <property type="nucleotide sequence ID" value="NZ_QZCG01000004.1"/>
</dbReference>
<proteinExistence type="predicted"/>
<gene>
    <name evidence="2" type="ORF">D3P04_06620</name>
</gene>
<feature type="region of interest" description="Disordered" evidence="1">
    <location>
        <begin position="260"/>
        <end position="279"/>
    </location>
</feature>
<dbReference type="InterPro" id="IPR027417">
    <property type="entry name" value="P-loop_NTPase"/>
</dbReference>
<dbReference type="SUPFAM" id="SSF52540">
    <property type="entry name" value="P-loop containing nucleoside triphosphate hydrolases"/>
    <property type="match status" value="1"/>
</dbReference>
<accession>A0A418SZN5</accession>
<dbReference type="AlphaFoldDB" id="A0A418SZN5"/>
<evidence type="ECO:0000256" key="1">
    <source>
        <dbReference type="SAM" id="MobiDB-lite"/>
    </source>
</evidence>
<organism evidence="2 3">
    <name type="scientific">Paracoccus onubensis</name>
    <dbReference type="NCBI Taxonomy" id="1675788"/>
    <lineage>
        <taxon>Bacteria</taxon>
        <taxon>Pseudomonadati</taxon>
        <taxon>Pseudomonadota</taxon>
        <taxon>Alphaproteobacteria</taxon>
        <taxon>Rhodobacterales</taxon>
        <taxon>Paracoccaceae</taxon>
        <taxon>Paracoccus</taxon>
    </lineage>
</organism>
<sequence>MKRNIVLHLGAHRTGTTGLQTYLHKNDRKLKEGGCDLLYPPKSREVAFNYFDPKGELGIYSDENIVGYMEENIASAKLYPDAVGKLRRLEDLIDRIHTVYFSIRNHEDYWKSSISYCVQKNGLKLPDDEQLDKIAESERGWLEVIKDIRKLFPDGVNFHVREFNWKTDNPKQQLIAICKWPLLKETTLERKKHNPSADRDTLIRTLSERGAHDAVTRLTAHDSFELFSPTQKQKLFDLYMSDIDRISELSDVQFHSDATSKLREDLTPRQEKKTSGKVKAGEKAAATQLVCFLHIGKTGGTFLKSQFSSKEARARNIILSGHNMTLHKSLEAYGPQRRLAFFFRDPEERFVSSFYSRLRQGRPTHDVNWTAGEAAAYSFFGDPNSLAEALYGQDERLQSAARFAFSSIFHLALSHEHYLASPQAVENEERLGNILICCETKNIDYHWEKIIGILDAEEITSGVGRTNNSTSRGNVELSDIARSNLAKFWKKEFEIFETCKKVANRLGFDRVR</sequence>
<protein>
    <recommendedName>
        <fullName evidence="4">Sulfotransferase family protein</fullName>
    </recommendedName>
</protein>
<evidence type="ECO:0008006" key="4">
    <source>
        <dbReference type="Google" id="ProtNLM"/>
    </source>
</evidence>
<name>A0A418SZN5_9RHOB</name>
<dbReference type="EMBL" id="QZCG01000004">
    <property type="protein sequence ID" value="RJE86403.1"/>
    <property type="molecule type" value="Genomic_DNA"/>
</dbReference>
<reference evidence="3" key="1">
    <citation type="submission" date="2018-09" db="EMBL/GenBank/DDBJ databases">
        <title>Acidovorax cavernicola nov. sp. isolated from Gruta de las Maravillas (Aracena, Spain).</title>
        <authorList>
            <person name="Jurado V."/>
            <person name="Gutierrez-Patricio S."/>
            <person name="Gonzalez-Pimentel J.L."/>
            <person name="Miller A.Z."/>
            <person name="Laiz L."/>
            <person name="Saiz-Jimenez C."/>
        </authorList>
    </citation>
    <scope>NUCLEOTIDE SEQUENCE [LARGE SCALE GENOMIC DNA]</scope>
    <source>
        <strain evidence="3">1011MAR3C25</strain>
    </source>
</reference>
<comment type="caution">
    <text evidence="2">The sequence shown here is derived from an EMBL/GenBank/DDBJ whole genome shotgun (WGS) entry which is preliminary data.</text>
</comment>
<keyword evidence="3" id="KW-1185">Reference proteome</keyword>
<evidence type="ECO:0000313" key="2">
    <source>
        <dbReference type="EMBL" id="RJE86403.1"/>
    </source>
</evidence>
<dbReference type="Proteomes" id="UP000284202">
    <property type="component" value="Unassembled WGS sequence"/>
</dbReference>